<dbReference type="RefSeq" id="WP_171626262.1">
    <property type="nucleotide sequence ID" value="NZ_JABBPG010000004.1"/>
</dbReference>
<proteinExistence type="predicted"/>
<evidence type="ECO:0000313" key="2">
    <source>
        <dbReference type="EMBL" id="NOU51207.1"/>
    </source>
</evidence>
<comment type="caution">
    <text evidence="2">The sequence shown here is derived from an EMBL/GenBank/DDBJ whole genome shotgun (WGS) entry which is preliminary data.</text>
</comment>
<accession>A0A849VHQ3</accession>
<protein>
    <recommendedName>
        <fullName evidence="4">Type IV pilus biogenesis protein PilP</fullName>
    </recommendedName>
</protein>
<keyword evidence="1" id="KW-0732">Signal</keyword>
<dbReference type="AlphaFoldDB" id="A0A849VHQ3"/>
<evidence type="ECO:0000256" key="1">
    <source>
        <dbReference type="SAM" id="SignalP"/>
    </source>
</evidence>
<keyword evidence="3" id="KW-1185">Reference proteome</keyword>
<feature type="signal peptide" evidence="1">
    <location>
        <begin position="1"/>
        <end position="18"/>
    </location>
</feature>
<evidence type="ECO:0000313" key="3">
    <source>
        <dbReference type="Proteomes" id="UP000586305"/>
    </source>
</evidence>
<organism evidence="2 3">
    <name type="scientific">Pseudoalteromonas caenipelagi</name>
    <dbReference type="NCBI Taxonomy" id="2726988"/>
    <lineage>
        <taxon>Bacteria</taxon>
        <taxon>Pseudomonadati</taxon>
        <taxon>Pseudomonadota</taxon>
        <taxon>Gammaproteobacteria</taxon>
        <taxon>Alteromonadales</taxon>
        <taxon>Pseudoalteromonadaceae</taxon>
        <taxon>Pseudoalteromonas</taxon>
    </lineage>
</organism>
<reference evidence="2 3" key="1">
    <citation type="submission" date="2020-04" db="EMBL/GenBank/DDBJ databases">
        <title>Pseudoalteromonas caenipelagi sp. nov., isolated from a tidal flat.</title>
        <authorList>
            <person name="Park S."/>
            <person name="Yoon J.-H."/>
        </authorList>
    </citation>
    <scope>NUCLEOTIDE SEQUENCE [LARGE SCALE GENOMIC DNA]</scope>
    <source>
        <strain evidence="2 3">JBTF-M23</strain>
    </source>
</reference>
<gene>
    <name evidence="2" type="ORF">HG263_11785</name>
</gene>
<name>A0A849VHQ3_9GAMM</name>
<dbReference type="EMBL" id="JABBPG010000004">
    <property type="protein sequence ID" value="NOU51207.1"/>
    <property type="molecule type" value="Genomic_DNA"/>
</dbReference>
<sequence>MKKIALLSVILASATAFAQPVDQQALAACTLIKKDFERLVCFDKVMANQPINIEQTITQNTPSALSDEERFGMTKKLLKEKTDYSEAQQINASVLEVIKSPLGTRLFKLDNGQSWKQLDSGAFYAKKGDKIEIKRGTLDSFLMTKEGSNRSIRVKRVD</sequence>
<evidence type="ECO:0008006" key="4">
    <source>
        <dbReference type="Google" id="ProtNLM"/>
    </source>
</evidence>
<feature type="chain" id="PRO_5032954734" description="Type IV pilus biogenesis protein PilP" evidence="1">
    <location>
        <begin position="19"/>
        <end position="158"/>
    </location>
</feature>
<dbReference type="Proteomes" id="UP000586305">
    <property type="component" value="Unassembled WGS sequence"/>
</dbReference>